<comment type="caution">
    <text evidence="1">The sequence shown here is derived from an EMBL/GenBank/DDBJ whole genome shotgun (WGS) entry which is preliminary data.</text>
</comment>
<reference evidence="1 2" key="1">
    <citation type="journal article" date="2018" name="Front. Plant Sci.">
        <title>Red Clover (Trifolium pratense) and Zigzag Clover (T. medium) - A Picture of Genomic Similarities and Differences.</title>
        <authorList>
            <person name="Dluhosova J."/>
            <person name="Istvanek J."/>
            <person name="Nedelnik J."/>
            <person name="Repkova J."/>
        </authorList>
    </citation>
    <scope>NUCLEOTIDE SEQUENCE [LARGE SCALE GENOMIC DNA]</scope>
    <source>
        <strain evidence="2">cv. 10/8</strain>
        <tissue evidence="1">Leaf</tissue>
    </source>
</reference>
<dbReference type="EMBL" id="LXQA011400039">
    <property type="protein sequence ID" value="MCI95911.1"/>
    <property type="molecule type" value="Genomic_DNA"/>
</dbReference>
<proteinExistence type="predicted"/>
<feature type="non-terminal residue" evidence="1">
    <location>
        <position position="11"/>
    </location>
</feature>
<dbReference type="Proteomes" id="UP000265520">
    <property type="component" value="Unassembled WGS sequence"/>
</dbReference>
<name>A0A392W9U2_9FABA</name>
<protein>
    <submittedName>
        <fullName evidence="1">Uncharacterized protein</fullName>
    </submittedName>
</protein>
<accession>A0A392W9U2</accession>
<sequence>MGGGGGDGSGG</sequence>
<evidence type="ECO:0000313" key="1">
    <source>
        <dbReference type="EMBL" id="MCI95911.1"/>
    </source>
</evidence>
<keyword evidence="2" id="KW-1185">Reference proteome</keyword>
<organism evidence="1 2">
    <name type="scientific">Trifolium medium</name>
    <dbReference type="NCBI Taxonomy" id="97028"/>
    <lineage>
        <taxon>Eukaryota</taxon>
        <taxon>Viridiplantae</taxon>
        <taxon>Streptophyta</taxon>
        <taxon>Embryophyta</taxon>
        <taxon>Tracheophyta</taxon>
        <taxon>Spermatophyta</taxon>
        <taxon>Magnoliopsida</taxon>
        <taxon>eudicotyledons</taxon>
        <taxon>Gunneridae</taxon>
        <taxon>Pentapetalae</taxon>
        <taxon>rosids</taxon>
        <taxon>fabids</taxon>
        <taxon>Fabales</taxon>
        <taxon>Fabaceae</taxon>
        <taxon>Papilionoideae</taxon>
        <taxon>50 kb inversion clade</taxon>
        <taxon>NPAAA clade</taxon>
        <taxon>Hologalegina</taxon>
        <taxon>IRL clade</taxon>
        <taxon>Trifolieae</taxon>
        <taxon>Trifolium</taxon>
    </lineage>
</organism>
<evidence type="ECO:0000313" key="2">
    <source>
        <dbReference type="Proteomes" id="UP000265520"/>
    </source>
</evidence>